<comment type="caution">
    <text evidence="3">The sequence shown here is derived from an EMBL/GenBank/DDBJ whole genome shotgun (WGS) entry which is preliminary data.</text>
</comment>
<dbReference type="VEuPathDB" id="PiroplasmaDB:BOVATA_013770"/>
<keyword evidence="4" id="KW-1185">Reference proteome</keyword>
<dbReference type="GeneID" id="39873654"/>
<dbReference type="InterPro" id="IPR006569">
    <property type="entry name" value="CID_dom"/>
</dbReference>
<feature type="region of interest" description="Disordered" evidence="1">
    <location>
        <begin position="1"/>
        <end position="78"/>
    </location>
</feature>
<protein>
    <recommendedName>
        <fullName evidence="2">CID domain-containing protein</fullName>
    </recommendedName>
</protein>
<dbReference type="Pfam" id="PF04818">
    <property type="entry name" value="CID"/>
    <property type="match status" value="1"/>
</dbReference>
<dbReference type="EMBL" id="BDSA01000001">
    <property type="protein sequence ID" value="GBE59884.1"/>
    <property type="molecule type" value="Genomic_DNA"/>
</dbReference>
<dbReference type="Proteomes" id="UP000236319">
    <property type="component" value="Unassembled WGS sequence"/>
</dbReference>
<evidence type="ECO:0000259" key="2">
    <source>
        <dbReference type="PROSITE" id="PS51391"/>
    </source>
</evidence>
<dbReference type="OrthoDB" id="338650at2759"/>
<dbReference type="PROSITE" id="PS51391">
    <property type="entry name" value="CID"/>
    <property type="match status" value="1"/>
</dbReference>
<organism evidence="3 4">
    <name type="scientific">Babesia ovata</name>
    <dbReference type="NCBI Taxonomy" id="189622"/>
    <lineage>
        <taxon>Eukaryota</taxon>
        <taxon>Sar</taxon>
        <taxon>Alveolata</taxon>
        <taxon>Apicomplexa</taxon>
        <taxon>Aconoidasida</taxon>
        <taxon>Piroplasmida</taxon>
        <taxon>Babesiidae</taxon>
        <taxon>Babesia</taxon>
    </lineage>
</organism>
<accession>A0A2H6KA57</accession>
<reference evidence="3 4" key="1">
    <citation type="journal article" date="2017" name="BMC Genomics">
        <title>Whole-genome assembly of Babesia ovata and comparative genomics between closely related pathogens.</title>
        <authorList>
            <person name="Yamagishi J."/>
            <person name="Asada M."/>
            <person name="Hakimi H."/>
            <person name="Tanaka T.Q."/>
            <person name="Sugimoto C."/>
            <person name="Kawazu S."/>
        </authorList>
    </citation>
    <scope>NUCLEOTIDE SEQUENCE [LARGE SCALE GENOMIC DNA]</scope>
    <source>
        <strain evidence="3 4">Miyake</strain>
    </source>
</reference>
<sequence length="440" mass="48508">MTVELSPLSDDEEGRSEDEDSTFHREIILQDNYSDADASDIPLDADETNSNHSHTAVEEASPKGETTAESNNHGPERRVKFANDVITKSESVEKLPGSVPTPGSIGLHIVTNYKDSAAAQPAQESANIGLLSFLPSSIIGNAVEMSKYLSEYVAAHPALEDKLRHIPDADKRKELGEEIFPESTLTNKFRTLDTTQVAIEEAASLAAKYPYPPGALMQLMHDVFVSIPTNAAVTRLGIFYVYNHLIHKFGKAWTHPISFLETGLKRFCIPAITHSNRIKCSNSVHIITCINVWRQRHIYDAGTCDYLEALVTSTDPKSSMIEMQTDTNTYTVNSEVGGVNTLRHLFNMPLVDDSYKAAIDGINADDIADADAPMHNQALVDASDRGKYEAFDYSSRLTGQELILLHSSSLDLAALIEEGNKQFEILQNEIAELEAQIKDE</sequence>
<name>A0A2H6KA57_9APIC</name>
<gene>
    <name evidence="3" type="ORF">BOVATA_013770</name>
</gene>
<evidence type="ECO:0000313" key="3">
    <source>
        <dbReference type="EMBL" id="GBE59884.1"/>
    </source>
</evidence>
<feature type="domain" description="CID" evidence="2">
    <location>
        <begin position="177"/>
        <end position="315"/>
    </location>
</feature>
<proteinExistence type="predicted"/>
<dbReference type="Gene3D" id="1.25.40.90">
    <property type="match status" value="1"/>
</dbReference>
<evidence type="ECO:0000313" key="4">
    <source>
        <dbReference type="Proteomes" id="UP000236319"/>
    </source>
</evidence>
<dbReference type="AlphaFoldDB" id="A0A2H6KA57"/>
<feature type="compositionally biased region" description="Acidic residues" evidence="1">
    <location>
        <begin position="9"/>
        <end position="20"/>
    </location>
</feature>
<dbReference type="InterPro" id="IPR008942">
    <property type="entry name" value="ENTH_VHS"/>
</dbReference>
<evidence type="ECO:0000256" key="1">
    <source>
        <dbReference type="SAM" id="MobiDB-lite"/>
    </source>
</evidence>
<dbReference type="RefSeq" id="XP_028866127.1">
    <property type="nucleotide sequence ID" value="XM_029010294.1"/>
</dbReference>